<evidence type="ECO:0000313" key="2">
    <source>
        <dbReference type="EMBL" id="JAQ18203.1"/>
    </source>
</evidence>
<reference evidence="2" key="3">
    <citation type="journal article" date="2016" name="Gigascience">
        <title>De novo construction of an expanded transcriptome assembly for the western tarnished plant bug, Lygus hesperus.</title>
        <authorList>
            <person name="Tassone E.E."/>
            <person name="Geib S.M."/>
            <person name="Hall B."/>
            <person name="Fabrick J.A."/>
            <person name="Brent C.S."/>
            <person name="Hull J.J."/>
        </authorList>
    </citation>
    <scope>NUCLEOTIDE SEQUENCE</scope>
</reference>
<gene>
    <name evidence="1" type="primary">lipA_6</name>
    <name evidence="1" type="ORF">CM83_7022</name>
    <name evidence="2" type="ORF">g.60726</name>
</gene>
<evidence type="ECO:0000313" key="1">
    <source>
        <dbReference type="EMBL" id="JAG42192.1"/>
    </source>
</evidence>
<name>A0A0A9ZAC0_LYGHE</name>
<dbReference type="AlphaFoldDB" id="A0A0A9ZAC0"/>
<proteinExistence type="predicted"/>
<sequence>MKSQEYRDMEETVGAVLEKALQKSGGNQPAGSTNCQVADPIAATVYRVTRKLGFIWLYTPPGCRPTVLNPAPPTVILPHEFGLAMLVDGTDDTKSAVFVHTRDGRMCFYILVWPCKDLHANSQLCTAVPSNIVLL</sequence>
<organism evidence="1">
    <name type="scientific">Lygus hesperus</name>
    <name type="common">Western plant bug</name>
    <dbReference type="NCBI Taxonomy" id="30085"/>
    <lineage>
        <taxon>Eukaryota</taxon>
        <taxon>Metazoa</taxon>
        <taxon>Ecdysozoa</taxon>
        <taxon>Arthropoda</taxon>
        <taxon>Hexapoda</taxon>
        <taxon>Insecta</taxon>
        <taxon>Pterygota</taxon>
        <taxon>Neoptera</taxon>
        <taxon>Paraneoptera</taxon>
        <taxon>Hemiptera</taxon>
        <taxon>Heteroptera</taxon>
        <taxon>Panheteroptera</taxon>
        <taxon>Cimicomorpha</taxon>
        <taxon>Miridae</taxon>
        <taxon>Mirini</taxon>
        <taxon>Lygus</taxon>
    </lineage>
</organism>
<protein>
    <submittedName>
        <fullName evidence="1">Lipoyl synthase</fullName>
    </submittedName>
</protein>
<accession>A0A0A9ZAC0</accession>
<reference evidence="1" key="1">
    <citation type="journal article" date="2014" name="PLoS ONE">
        <title>Transcriptome-Based Identification of ABC Transporters in the Western Tarnished Plant Bug Lygus hesperus.</title>
        <authorList>
            <person name="Hull J.J."/>
            <person name="Chaney K."/>
            <person name="Geib S.M."/>
            <person name="Fabrick J.A."/>
            <person name="Brent C.S."/>
            <person name="Walsh D."/>
            <person name="Lavine L.C."/>
        </authorList>
    </citation>
    <scope>NUCLEOTIDE SEQUENCE</scope>
</reference>
<reference evidence="1" key="2">
    <citation type="submission" date="2014-07" db="EMBL/GenBank/DDBJ databases">
        <authorList>
            <person name="Hull J."/>
        </authorList>
    </citation>
    <scope>NUCLEOTIDE SEQUENCE</scope>
</reference>
<dbReference type="EMBL" id="GDHC01000426">
    <property type="protein sequence ID" value="JAQ18203.1"/>
    <property type="molecule type" value="Transcribed_RNA"/>
</dbReference>
<dbReference type="EMBL" id="GBHO01001412">
    <property type="protein sequence ID" value="JAG42192.1"/>
    <property type="molecule type" value="Transcribed_RNA"/>
</dbReference>